<proteinExistence type="predicted"/>
<dbReference type="Proteomes" id="UP000241587">
    <property type="component" value="Unassembled WGS sequence"/>
</dbReference>
<evidence type="ECO:0000313" key="2">
    <source>
        <dbReference type="Proteomes" id="UP000241587"/>
    </source>
</evidence>
<reference evidence="1 2" key="1">
    <citation type="submission" date="2018-02" db="EMBL/GenBank/DDBJ databases">
        <title>Fusarium culmorum secondary metabolites in fungal-bacterial-plant interactions.</title>
        <authorList>
            <person name="Schmidt R."/>
        </authorList>
    </citation>
    <scope>NUCLEOTIDE SEQUENCE [LARGE SCALE GENOMIC DNA]</scope>
    <source>
        <strain evidence="1 2">PV</strain>
    </source>
</reference>
<dbReference type="EMBL" id="PVEM01000003">
    <property type="protein sequence ID" value="PTD10112.1"/>
    <property type="molecule type" value="Genomic_DNA"/>
</dbReference>
<comment type="caution">
    <text evidence="1">The sequence shown here is derived from an EMBL/GenBank/DDBJ whole genome shotgun (WGS) entry which is preliminary data.</text>
</comment>
<protein>
    <submittedName>
        <fullName evidence="1">Uncharacterized protein</fullName>
    </submittedName>
</protein>
<dbReference type="OMA" id="TRGIHDI"/>
<dbReference type="OrthoDB" id="59699at2759"/>
<accession>A0A2T4H2T6</accession>
<organism evidence="1 2">
    <name type="scientific">Fusarium culmorum</name>
    <dbReference type="NCBI Taxonomy" id="5516"/>
    <lineage>
        <taxon>Eukaryota</taxon>
        <taxon>Fungi</taxon>
        <taxon>Dikarya</taxon>
        <taxon>Ascomycota</taxon>
        <taxon>Pezizomycotina</taxon>
        <taxon>Sordariomycetes</taxon>
        <taxon>Hypocreomycetidae</taxon>
        <taxon>Hypocreales</taxon>
        <taxon>Nectriaceae</taxon>
        <taxon>Fusarium</taxon>
    </lineage>
</organism>
<feature type="non-terminal residue" evidence="1">
    <location>
        <position position="125"/>
    </location>
</feature>
<evidence type="ECO:0000313" key="1">
    <source>
        <dbReference type="EMBL" id="PTD10112.1"/>
    </source>
</evidence>
<gene>
    <name evidence="1" type="ORF">FCULG_00007529</name>
</gene>
<name>A0A2T4H2T6_FUSCU</name>
<sequence length="125" mass="14363">MLHTTPHPPAIELAKYLGKLNSLIRKWNKTLYNYDNLVSSISASISSHYLQKSLINKVLGIKATTVAHRTRGIHDIDEEIRWKDRPDLDVHDSGGFEACDRDELSYVQNFLKKSSAETDFKERLH</sequence>
<keyword evidence="2" id="KW-1185">Reference proteome</keyword>
<dbReference type="AlphaFoldDB" id="A0A2T4H2T6"/>